<sequence length="132" mass="14555">MKQSLRKSQRSFFRPPRLAFVLVAAMGAVLSCEKKEPEPDCGCEGTYSRTIDSLIVHHAGNGLFVARNPENNSPEWLFSACQEDTSWVVSTSEAPYYYLVSGQEKVQCPFPGGGIPFFPNSPIVITSIVPLK</sequence>
<evidence type="ECO:0000313" key="2">
    <source>
        <dbReference type="Proteomes" id="UP000557307"/>
    </source>
</evidence>
<dbReference type="Proteomes" id="UP000557307">
    <property type="component" value="Unassembled WGS sequence"/>
</dbReference>
<proteinExistence type="predicted"/>
<keyword evidence="2" id="KW-1185">Reference proteome</keyword>
<evidence type="ECO:0000313" key="1">
    <source>
        <dbReference type="EMBL" id="MBB5281889.1"/>
    </source>
</evidence>
<protein>
    <submittedName>
        <fullName evidence="1">Uncharacterized protein</fullName>
    </submittedName>
</protein>
<accession>A0A840TQ63</accession>
<dbReference type="AlphaFoldDB" id="A0A840TQ63"/>
<organism evidence="1 2">
    <name type="scientific">Rhabdobacter roseus</name>
    <dbReference type="NCBI Taxonomy" id="1655419"/>
    <lineage>
        <taxon>Bacteria</taxon>
        <taxon>Pseudomonadati</taxon>
        <taxon>Bacteroidota</taxon>
        <taxon>Cytophagia</taxon>
        <taxon>Cytophagales</taxon>
        <taxon>Cytophagaceae</taxon>
        <taxon>Rhabdobacter</taxon>
    </lineage>
</organism>
<reference evidence="1 2" key="1">
    <citation type="submission" date="2020-08" db="EMBL/GenBank/DDBJ databases">
        <title>Genomic Encyclopedia of Type Strains, Phase IV (KMG-IV): sequencing the most valuable type-strain genomes for metagenomic binning, comparative biology and taxonomic classification.</title>
        <authorList>
            <person name="Goeker M."/>
        </authorList>
    </citation>
    <scope>NUCLEOTIDE SEQUENCE [LARGE SCALE GENOMIC DNA]</scope>
    <source>
        <strain evidence="1 2">DSM 105074</strain>
    </source>
</reference>
<dbReference type="EMBL" id="JACHGF010000001">
    <property type="protein sequence ID" value="MBB5281889.1"/>
    <property type="molecule type" value="Genomic_DNA"/>
</dbReference>
<dbReference type="PROSITE" id="PS51257">
    <property type="entry name" value="PROKAR_LIPOPROTEIN"/>
    <property type="match status" value="1"/>
</dbReference>
<dbReference type="RefSeq" id="WP_184169211.1">
    <property type="nucleotide sequence ID" value="NZ_JACHGF010000001.1"/>
</dbReference>
<name>A0A840TQ63_9BACT</name>
<gene>
    <name evidence="1" type="ORF">HNQ92_000010</name>
</gene>
<comment type="caution">
    <text evidence="1">The sequence shown here is derived from an EMBL/GenBank/DDBJ whole genome shotgun (WGS) entry which is preliminary data.</text>
</comment>